<dbReference type="EMBL" id="LT670846">
    <property type="protein sequence ID" value="SHK31685.1"/>
    <property type="molecule type" value="Genomic_DNA"/>
</dbReference>
<dbReference type="GO" id="GO:0016787">
    <property type="term" value="F:hydrolase activity"/>
    <property type="evidence" value="ECO:0007669"/>
    <property type="project" value="InterPro"/>
</dbReference>
<dbReference type="Pfam" id="PF04851">
    <property type="entry name" value="ResIII"/>
    <property type="match status" value="1"/>
</dbReference>
<dbReference type="RefSeq" id="WP_079653797.1">
    <property type="nucleotide sequence ID" value="NZ_LT670846.1"/>
</dbReference>
<dbReference type="InterPro" id="IPR027417">
    <property type="entry name" value="P-loop_NTPase"/>
</dbReference>
<dbReference type="SMART" id="SM00487">
    <property type="entry name" value="DEXDc"/>
    <property type="match status" value="1"/>
</dbReference>
<evidence type="ECO:0000313" key="3">
    <source>
        <dbReference type="Proteomes" id="UP000189810"/>
    </source>
</evidence>
<reference evidence="2 3" key="1">
    <citation type="submission" date="2016-11" db="EMBL/GenBank/DDBJ databases">
        <authorList>
            <person name="Jaros S."/>
            <person name="Januszkiewicz K."/>
            <person name="Wedrychowicz H."/>
        </authorList>
    </citation>
    <scope>NUCLEOTIDE SEQUENCE [LARGE SCALE GENOMIC DNA]</scope>
    <source>
        <strain evidence="2 3">DSM 19557</strain>
    </source>
</reference>
<dbReference type="SUPFAM" id="SSF52540">
    <property type="entry name" value="P-loop containing nucleoside triphosphate hydrolases"/>
    <property type="match status" value="2"/>
</dbReference>
<dbReference type="AlphaFoldDB" id="A0A1M6RGV5"/>
<dbReference type="REBASE" id="167197">
    <property type="entry name" value="Tmi19557ORF644P"/>
</dbReference>
<evidence type="ECO:0000259" key="1">
    <source>
        <dbReference type="SMART" id="SM00487"/>
    </source>
</evidence>
<dbReference type="STRING" id="381751.SAMN05444391_0645"/>
<dbReference type="InterPro" id="IPR006935">
    <property type="entry name" value="Helicase/UvrB_N"/>
</dbReference>
<evidence type="ECO:0000313" key="2">
    <source>
        <dbReference type="EMBL" id="SHK31685.1"/>
    </source>
</evidence>
<name>A0A1M6RGV5_9AQUI</name>
<gene>
    <name evidence="2" type="ORF">SAMN05444391_0645</name>
</gene>
<protein>
    <submittedName>
        <fullName evidence="2">Type III restriction enzyme, res subunit</fullName>
    </submittedName>
</protein>
<proteinExistence type="predicted"/>
<dbReference type="GO" id="GO:0003677">
    <property type="term" value="F:DNA binding"/>
    <property type="evidence" value="ECO:0007669"/>
    <property type="project" value="InterPro"/>
</dbReference>
<dbReference type="InterPro" id="IPR014001">
    <property type="entry name" value="Helicase_ATP-bd"/>
</dbReference>
<dbReference type="OrthoDB" id="9804145at2"/>
<dbReference type="Proteomes" id="UP000189810">
    <property type="component" value="Chromosome I"/>
</dbReference>
<organism evidence="2 3">
    <name type="scientific">Thermocrinis minervae</name>
    <dbReference type="NCBI Taxonomy" id="381751"/>
    <lineage>
        <taxon>Bacteria</taxon>
        <taxon>Pseudomonadati</taxon>
        <taxon>Aquificota</taxon>
        <taxon>Aquificia</taxon>
        <taxon>Aquificales</taxon>
        <taxon>Aquificaceae</taxon>
        <taxon>Thermocrinis</taxon>
    </lineage>
</organism>
<keyword evidence="3" id="KW-1185">Reference proteome</keyword>
<dbReference type="GO" id="GO:0005524">
    <property type="term" value="F:ATP binding"/>
    <property type="evidence" value="ECO:0007669"/>
    <property type="project" value="InterPro"/>
</dbReference>
<accession>A0A1M6RGV5</accession>
<feature type="domain" description="Helicase ATP-binding" evidence="1">
    <location>
        <begin position="116"/>
        <end position="312"/>
    </location>
</feature>
<dbReference type="Gene3D" id="3.40.50.300">
    <property type="entry name" value="P-loop containing nucleotide triphosphate hydrolases"/>
    <property type="match status" value="1"/>
</dbReference>
<sequence length="1024" mass="120297">MKIERIEKHLVLNKYLLSLFGVEEFKELQKRLKDVEEGVDSDGRSHFINVLKSFRERKISEDALLTYDQNIQNYVRKISHKRGPIKLKYFQYLAVLFTEIVLDNLRNRKAEFIQELNEFLKDYKKKRDIDLIDEFTERDLNKIAFWMATGSGKTLIAHINYHQFFNYNLFSPDNIIFLTPNEGLSKQHFEELQKSGVPCRLYEGNLNGSRLYRGNNEVLVIEITKIVEEKKGGGLTIPVSAFEGRNLVFVDEGHKGKRSEEQKWAKIRNKLAEDGFVFEYSATFGQILDEKNKDTLKEYAKAIIFDYSYKYFYLDGYGKDFYVLNVKDIKQNKKIMENFREIMFVANMLDFYEQLLVYEKNRNIAREYNIEKPLWVFVGATVTGKGENSDVVEIVKFIRKVIKQEDWLREKVEEILSGKLRDEGGDIFRDKFHYIRELGFEVDDLYMRIFGGKGDFQVYEIKRAQGEFGLRVGDNPYFGVVNIGDTSKFKDELKKEGISIKDDAISDSLFDDIKKPDSLINILIGSKKFIEGWDTWRVSSMGLINIGKGQGPQIIQLFGRGVRLKGKDMSLKRSGEEGPLKILETLNIYSIKGDYLDEFLEAISKEGVEFETIRIPIKLLHEEKWKDLYIPAPKEGKKFEEEEVLRLSLDDKIFINLDVSIKLQKVERRKLEEDEGPEEIKLRTGQRLPEKTIHLLNWQRIWKEIYDFKIMRGYWNLVFDIDTLKTILQSDNYKVNTLPESLEVKTLDDLIRVEEIAILILKKYIDQFYKRHARRFETENMSCNHLGREYVLSGFVSSPYSYEVKITKSKENGKKNEELIKRLKELAEDLNKLCQEDHILKVICFDRHLYLPILLKKDSKDKDYDIVISPSGLVESEGKFIIGLMEYIEKNKDRFTNLEIYLLRNQSRSGIGFQLEWSRFYPDFIMWVKKPEKQIIVFIEPHGLIHAKGLDDEKIKFAHQIKEIEQSIGKKDLVLESFILSTTPYNDLIKGVASPPKQSEYERKNVLFLDDEDWPKKLFDRLLL</sequence>